<name>A0AAV6FSX6_9TELE</name>
<feature type="compositionally biased region" description="Polar residues" evidence="1">
    <location>
        <begin position="1026"/>
        <end position="1041"/>
    </location>
</feature>
<proteinExistence type="predicted"/>
<feature type="compositionally biased region" description="Polar residues" evidence="1">
    <location>
        <begin position="833"/>
        <end position="852"/>
    </location>
</feature>
<organism evidence="3 4">
    <name type="scientific">Alosa alosa</name>
    <name type="common">allis shad</name>
    <dbReference type="NCBI Taxonomy" id="278164"/>
    <lineage>
        <taxon>Eukaryota</taxon>
        <taxon>Metazoa</taxon>
        <taxon>Chordata</taxon>
        <taxon>Craniata</taxon>
        <taxon>Vertebrata</taxon>
        <taxon>Euteleostomi</taxon>
        <taxon>Actinopterygii</taxon>
        <taxon>Neopterygii</taxon>
        <taxon>Teleostei</taxon>
        <taxon>Clupei</taxon>
        <taxon>Clupeiformes</taxon>
        <taxon>Clupeoidei</taxon>
        <taxon>Clupeidae</taxon>
        <taxon>Alosa</taxon>
    </lineage>
</organism>
<feature type="compositionally biased region" description="Basic residues" evidence="1">
    <location>
        <begin position="853"/>
        <end position="866"/>
    </location>
</feature>
<dbReference type="Pfam" id="PF15509">
    <property type="entry name" value="DUF4650"/>
    <property type="match status" value="1"/>
</dbReference>
<dbReference type="GO" id="GO:0030576">
    <property type="term" value="P:Cajal body organization"/>
    <property type="evidence" value="ECO:0007669"/>
    <property type="project" value="InterPro"/>
</dbReference>
<dbReference type="EMBL" id="JADWDJ010000020">
    <property type="protein sequence ID" value="KAG5264305.1"/>
    <property type="molecule type" value="Genomic_DNA"/>
</dbReference>
<feature type="region of interest" description="Disordered" evidence="1">
    <location>
        <begin position="1143"/>
        <end position="1282"/>
    </location>
</feature>
<gene>
    <name evidence="3" type="ORF">AALO_G00252240</name>
</gene>
<protein>
    <recommendedName>
        <fullName evidence="2">USP domain-containing protein</fullName>
    </recommendedName>
</protein>
<feature type="region of interest" description="Disordered" evidence="1">
    <location>
        <begin position="95"/>
        <end position="130"/>
    </location>
</feature>
<feature type="compositionally biased region" description="Basic and acidic residues" evidence="1">
    <location>
        <begin position="730"/>
        <end position="750"/>
    </location>
</feature>
<comment type="caution">
    <text evidence="3">The sequence shown here is derived from an EMBL/GenBank/DDBJ whole genome shotgun (WGS) entry which is preliminary data.</text>
</comment>
<feature type="region of interest" description="Disordered" evidence="1">
    <location>
        <begin position="530"/>
        <end position="581"/>
    </location>
</feature>
<dbReference type="PROSITE" id="PS50235">
    <property type="entry name" value="USP_3"/>
    <property type="match status" value="1"/>
</dbReference>
<evidence type="ECO:0000313" key="3">
    <source>
        <dbReference type="EMBL" id="KAG5264305.1"/>
    </source>
</evidence>
<feature type="region of interest" description="Disordered" evidence="1">
    <location>
        <begin position="672"/>
        <end position="752"/>
    </location>
</feature>
<feature type="compositionally biased region" description="Low complexity" evidence="1">
    <location>
        <begin position="1357"/>
        <end position="1387"/>
    </location>
</feature>
<evidence type="ECO:0000259" key="2">
    <source>
        <dbReference type="PROSITE" id="PS50235"/>
    </source>
</evidence>
<feature type="compositionally biased region" description="Low complexity" evidence="1">
    <location>
        <begin position="1267"/>
        <end position="1282"/>
    </location>
</feature>
<reference evidence="3" key="1">
    <citation type="submission" date="2020-10" db="EMBL/GenBank/DDBJ databases">
        <title>Chromosome-scale genome assembly of the Allis shad, Alosa alosa.</title>
        <authorList>
            <person name="Margot Z."/>
            <person name="Christophe K."/>
            <person name="Cabau C."/>
            <person name="Louis A."/>
            <person name="Berthelot C."/>
            <person name="Parey E."/>
            <person name="Roest Crollius H."/>
            <person name="Montfort J."/>
            <person name="Robinson-Rechavi M."/>
            <person name="Bucao C."/>
            <person name="Bouchez O."/>
            <person name="Gislard M."/>
            <person name="Lluch J."/>
            <person name="Milhes M."/>
            <person name="Lampietro C."/>
            <person name="Lopez Roques C."/>
            <person name="Donnadieu C."/>
            <person name="Braasch I."/>
            <person name="Desvignes T."/>
            <person name="Postlethwait J."/>
            <person name="Bobe J."/>
            <person name="Guiguen Y."/>
        </authorList>
    </citation>
    <scope>NUCLEOTIDE SEQUENCE</scope>
    <source>
        <strain evidence="3">M-15738</strain>
        <tissue evidence="3">Blood</tissue>
    </source>
</reference>
<evidence type="ECO:0000313" key="4">
    <source>
        <dbReference type="Proteomes" id="UP000823561"/>
    </source>
</evidence>
<keyword evidence="4" id="KW-1185">Reference proteome</keyword>
<feature type="region of interest" description="Disordered" evidence="1">
    <location>
        <begin position="949"/>
        <end position="983"/>
    </location>
</feature>
<feature type="region of interest" description="Disordered" evidence="1">
    <location>
        <begin position="1012"/>
        <end position="1041"/>
    </location>
</feature>
<feature type="compositionally biased region" description="Polar residues" evidence="1">
    <location>
        <begin position="949"/>
        <end position="970"/>
    </location>
</feature>
<feature type="compositionally biased region" description="Polar residues" evidence="1">
    <location>
        <begin position="719"/>
        <end position="729"/>
    </location>
</feature>
<sequence length="1467" mass="157894">MASSPIRMVSGFTMSGGGALGISGPTPAWAGYLGKSQDKSVPAEACPWCEAKGQTVSLRSYIINHEETIRLCPTPTCIFPLVSRPLEAVLASLSSTPASTTPDQNHSGQTPSAPESPAFLPPSAKRPRTEEPIEACSVDTNGTIHPDQSSQVEDTISKPNAVAKDEGEAPVSDEDNDCEMVCTSPEELIAEPVTKAAQEPHPRVSTTEERSKVPCVVVEPSALPAEECASAGPRSLQSRSNQSWLSSLLLALAQCRTLRPLSLGRWQRGSCGRKRKIPTQDASPVLDLCARYESASDHQMDREGNSLRNAEKRLTDLRSSTFQLLQHPLQQKRELMHRPVEVPALALPVLLELDSQAKELFQHMVQWESQCQTCGCSSSSSCTNTASAYAYLVSDWHPLSPPVQITCSRCQSINEKKILQERVPPVFAVHFADGFPQNDVTACSFGYADAQYAATVVIQHKASEDLFISWSRQTDGSWIAYEEFTDLRGISHSKLDMPTKEIHMVFWEVEPEDTRKTTTQETSIVILPPTETTSVDIPPPTETTSVDIPPPTESTSVDIPPPTETTSVDIPPPLKTTSVDIPAPTETISVDIPLLTDCQTEEEAVEEIVPPHDQSLSTPHEDTFVSALKTSDPGDISQMDTSISSATLLDTFEGLSHNDIVTLTLETEKLGQPKGSKLTSEPSVPEEAQVTAVSSPPVVRRSRRLASKQVERKDKQSSKRNNSTEQWENSEPRAKPCTPEKPKNTPEELKSQPADCLISPTKIMAQNTSTLQNTTLFIPAHQMFGENSAAPGTTLYIPVAGEMAQSLTSQIMNLPNSALLSVPSENLEQQIQMTQNQSPETLEVQEATTPASSKKKPIPRNPPKKKIKGQVLVFQSPEKTVVQNSTQSTEMAVQNPAGPTSGTNLSLRTPTVQSSAQLLQMLEYPTFSESLNPLSMQTLASQNQNVKTPSLATQNTQATHMPAVETSTRKNPPPPQTLDDLPPDTIITLNLDIEMDSTEPGQLQPPEITLLSTLNTPSGQDPLRSPSANQNPEPMPPTEQNMKGQTLVIQSTTPPTTVIVNPSPQTLSIQNPATQPAAMDNPIPQSLVPLNLDMEMDYMEPDELPEEPEVILPSIVSTHPQHHPPATATFLETPHSTLLLPLSTQSSSTTRVSLKREPSPPQPSKQQSSLPVRPQQKIAKTVTPPIVKLENAKAAEPPKVKLKPDLSNAPPVKPHMFTGFKFHQKGAPSSSSGQEGPAGVLAGLTSRHNAAKPSPTNPSPLSGASQKAPLGKMAPAKPAAAALKPRPAAAALLKIKKDPDQASAAVLEDVKTAALRLKLLKKLKAKKKQLAELDQMLRHRGMVPLSCSAPPSVAAFTTSTDTSPPSSSSQVTSPGTPSTPSTVSSDGADMLDMLVNGGGDALGHLMAPSAPVKSQHAPSVPLGAPSTSAPSTDFLTIDDFLDDVIFDTSVTEKAMENNDFDTLDMFL</sequence>
<dbReference type="Proteomes" id="UP000823561">
    <property type="component" value="Chromosome 20"/>
</dbReference>
<dbReference type="PANTHER" id="PTHR15294">
    <property type="entry name" value="RETINOVIN-RELATED"/>
    <property type="match status" value="1"/>
</dbReference>
<feature type="compositionally biased region" description="Polar residues" evidence="1">
    <location>
        <begin position="103"/>
        <end position="113"/>
    </location>
</feature>
<feature type="region of interest" description="Disordered" evidence="1">
    <location>
        <begin position="833"/>
        <end position="866"/>
    </location>
</feature>
<accession>A0AAV6FSX6</accession>
<dbReference type="InterPro" id="IPR029388">
    <property type="entry name" value="DUF4650"/>
</dbReference>
<dbReference type="InterPro" id="IPR028890">
    <property type="entry name" value="Peptidase_C98"/>
</dbReference>
<dbReference type="InterPro" id="IPR033505">
    <property type="entry name" value="USPL1"/>
</dbReference>
<dbReference type="PANTHER" id="PTHR15294:SF3">
    <property type="entry name" value="SUMO-SPECIFIC ISOPEPTIDASE USPL1"/>
    <property type="match status" value="1"/>
</dbReference>
<dbReference type="GO" id="GO:0032183">
    <property type="term" value="F:SUMO binding"/>
    <property type="evidence" value="ECO:0007669"/>
    <property type="project" value="InterPro"/>
</dbReference>
<dbReference type="Pfam" id="PF15499">
    <property type="entry name" value="Peptidase_C98"/>
    <property type="match status" value="1"/>
</dbReference>
<evidence type="ECO:0000256" key="1">
    <source>
        <dbReference type="SAM" id="MobiDB-lite"/>
    </source>
</evidence>
<dbReference type="GO" id="GO:0015030">
    <property type="term" value="C:Cajal body"/>
    <property type="evidence" value="ECO:0007669"/>
    <property type="project" value="TreeGrafter"/>
</dbReference>
<dbReference type="GO" id="GO:0016926">
    <property type="term" value="P:protein desumoylation"/>
    <property type="evidence" value="ECO:0007669"/>
    <property type="project" value="TreeGrafter"/>
</dbReference>
<feature type="compositionally biased region" description="Basic and acidic residues" evidence="1">
    <location>
        <begin position="1190"/>
        <end position="1204"/>
    </location>
</feature>
<dbReference type="InterPro" id="IPR028889">
    <property type="entry name" value="USP"/>
</dbReference>
<feature type="region of interest" description="Disordered" evidence="1">
    <location>
        <begin position="1351"/>
        <end position="1390"/>
    </location>
</feature>
<feature type="domain" description="USP" evidence="2">
    <location>
        <begin position="234"/>
        <end position="510"/>
    </location>
</feature>